<keyword evidence="3" id="KW-0240">DNA-directed RNA polymerase</keyword>
<feature type="domain" description="RNA polymerase Rpb2" evidence="9">
    <location>
        <begin position="901"/>
        <end position="929"/>
    </location>
</feature>
<accession>A7AXE5</accession>
<keyword evidence="4" id="KW-0808">Transferase</keyword>
<dbReference type="STRING" id="5865.A7AXE5"/>
<evidence type="ECO:0000313" key="11">
    <source>
        <dbReference type="Proteomes" id="UP000002173"/>
    </source>
</evidence>
<evidence type="ECO:0000256" key="7">
    <source>
        <dbReference type="ARBA" id="ARBA00048552"/>
    </source>
</evidence>
<dbReference type="GO" id="GO:0032549">
    <property type="term" value="F:ribonucleoside binding"/>
    <property type="evidence" value="ECO:0007669"/>
    <property type="project" value="InterPro"/>
</dbReference>
<dbReference type="Pfam" id="PF04560">
    <property type="entry name" value="RNA_pol_Rpb2_7"/>
    <property type="match status" value="1"/>
</dbReference>
<dbReference type="InterPro" id="IPR007641">
    <property type="entry name" value="RNA_pol_Rpb2_7"/>
</dbReference>
<dbReference type="Gene3D" id="2.30.150.10">
    <property type="entry name" value="DNA-directed RNA polymerase, beta subunit, external 1 domain"/>
    <property type="match status" value="1"/>
</dbReference>
<protein>
    <recommendedName>
        <fullName evidence="2">DNA-directed RNA polymerase</fullName>
        <ecNumber evidence="2">2.7.7.6</ecNumber>
    </recommendedName>
</protein>
<comment type="catalytic activity">
    <reaction evidence="7">
        <text>RNA(n) + a ribonucleoside 5'-triphosphate = RNA(n+1) + diphosphate</text>
        <dbReference type="Rhea" id="RHEA:21248"/>
        <dbReference type="Rhea" id="RHEA-COMP:14527"/>
        <dbReference type="Rhea" id="RHEA-COMP:17342"/>
        <dbReference type="ChEBI" id="CHEBI:33019"/>
        <dbReference type="ChEBI" id="CHEBI:61557"/>
        <dbReference type="ChEBI" id="CHEBI:140395"/>
        <dbReference type="EC" id="2.7.7.6"/>
    </reaction>
</comment>
<dbReference type="GO" id="GO:0003677">
    <property type="term" value="F:DNA binding"/>
    <property type="evidence" value="ECO:0007669"/>
    <property type="project" value="InterPro"/>
</dbReference>
<evidence type="ECO:0000256" key="2">
    <source>
        <dbReference type="ARBA" id="ARBA00012418"/>
    </source>
</evidence>
<feature type="domain" description="DNA-directed RNA polymerase subunit 2 hybrid-binding" evidence="8">
    <location>
        <begin position="547"/>
        <end position="885"/>
    </location>
</feature>
<evidence type="ECO:0000256" key="4">
    <source>
        <dbReference type="ARBA" id="ARBA00022679"/>
    </source>
</evidence>
<dbReference type="InterPro" id="IPR015712">
    <property type="entry name" value="DNA-dir_RNA_pol_su2"/>
</dbReference>
<dbReference type="FunCoup" id="A7AXE5">
    <property type="interactions" value="7"/>
</dbReference>
<dbReference type="InterPro" id="IPR042107">
    <property type="entry name" value="DNA-dir_RNA_pol_bsu_ext_1_sf"/>
</dbReference>
<dbReference type="SUPFAM" id="SSF64484">
    <property type="entry name" value="beta and beta-prime subunits of DNA dependent RNA-polymerase"/>
    <property type="match status" value="1"/>
</dbReference>
<dbReference type="PROSITE" id="PS01166">
    <property type="entry name" value="RNA_POL_BETA"/>
    <property type="match status" value="1"/>
</dbReference>
<comment type="similarity">
    <text evidence="1">Belongs to the RNA polymerase beta chain family.</text>
</comment>
<dbReference type="PANTHER" id="PTHR20856">
    <property type="entry name" value="DNA-DIRECTED RNA POLYMERASE I SUBUNIT 2"/>
    <property type="match status" value="1"/>
</dbReference>
<reference evidence="10 11" key="1">
    <citation type="journal article" date="2007" name="PLoS Pathog.">
        <title>Genome sequence of Babesia bovis and comparative analysis of apicomplexan hemoprotozoa.</title>
        <authorList>
            <person name="Brayton K.A."/>
            <person name="Lau A.O.T."/>
            <person name="Herndon D.R."/>
            <person name="Hannick L."/>
            <person name="Kappmeyer L.S."/>
            <person name="Berens S.J."/>
            <person name="Bidwell S.L."/>
            <person name="Brown W.C."/>
            <person name="Crabtree J."/>
            <person name="Fadrosh D."/>
            <person name="Feldblum T."/>
            <person name="Forberger H.A."/>
            <person name="Haas B.J."/>
            <person name="Howell J.M."/>
            <person name="Khouri H."/>
            <person name="Koo H."/>
            <person name="Mann D.J."/>
            <person name="Norimine J."/>
            <person name="Paulsen I.T."/>
            <person name="Radune D."/>
            <person name="Ren Q."/>
            <person name="Smith R.K. Jr."/>
            <person name="Suarez C.E."/>
            <person name="White O."/>
            <person name="Wortman J.R."/>
            <person name="Knowles D.P. Jr."/>
            <person name="McElwain T.F."/>
            <person name="Nene V.M."/>
        </authorList>
    </citation>
    <scope>NUCLEOTIDE SEQUENCE [LARGE SCALE GENOMIC DNA]</scope>
    <source>
        <strain evidence="10">T2Bo</strain>
    </source>
</reference>
<evidence type="ECO:0000313" key="10">
    <source>
        <dbReference type="EMBL" id="EDO05068.1"/>
    </source>
</evidence>
<dbReference type="GO" id="GO:0000428">
    <property type="term" value="C:DNA-directed RNA polymerase complex"/>
    <property type="evidence" value="ECO:0007669"/>
    <property type="project" value="UniProtKB-KW"/>
</dbReference>
<comment type="caution">
    <text evidence="10">The sequence shown here is derived from an EMBL/GenBank/DDBJ whole genome shotgun (WGS) entry which is preliminary data.</text>
</comment>
<dbReference type="InterPro" id="IPR007121">
    <property type="entry name" value="RNA_pol_bsu_CS"/>
</dbReference>
<evidence type="ECO:0000256" key="6">
    <source>
        <dbReference type="ARBA" id="ARBA00023163"/>
    </source>
</evidence>
<dbReference type="InParanoid" id="A7AXE5"/>
<dbReference type="InterPro" id="IPR007120">
    <property type="entry name" value="DNA-dir_RNAP_su2_dom"/>
</dbReference>
<dbReference type="InterPro" id="IPR037033">
    <property type="entry name" value="DNA-dir_RNAP_su2_hyb_sf"/>
</dbReference>
<proteinExistence type="inferred from homology"/>
<dbReference type="AlphaFoldDB" id="A7AXE5"/>
<keyword evidence="6" id="KW-0804">Transcription</keyword>
<dbReference type="Pfam" id="PF00562">
    <property type="entry name" value="RNA_pol_Rpb2_6"/>
    <property type="match status" value="1"/>
</dbReference>
<evidence type="ECO:0000259" key="8">
    <source>
        <dbReference type="Pfam" id="PF00562"/>
    </source>
</evidence>
<sequence>MFNVKDYNTIYKTYINYILNNIYTLFFDVVKYQKKLLKRNNYRVKVQNIKLYFNLLSIKSIDKINYNSYYLLSYSTMYYSFNVPLKFIFNDQSKSININYNILNIPKVDATGEILINGFNRTPVLHLKSIIKHTSTVQKKRLIKNYLINLTGFNYMHVSVSQNKYVYVKLNDLSKLDLSEVIKFNSIHKNFIKLTIFEIIEAINDKFYNDYNDNVINSFFTAYNKNCSYADIISVINKFINAVHKKITFINSDSFINKNVNSICDNMFNLIKKSLSTYHFTDPKKHILHVLDSKTKFSNIPLFRENFLLNPSLHYTNQLNLLSCVQNKFKLNIFGYSTSSTSTTFAIPKYLRQVQYFYLNFINILYTVDGEKCGILSTITTNTIEQNKKLKTVIINKQKFLNNIYLDQFSKNLNSITINNYNNLLKKSYNFKINHVEVIENGEFKIVKLDKHSSNSSLTFYNIFNITELLIPFLLNNDMCRSLMGSKMHTQAVPLIHSNPQYVYTKYNQITNLISNKCIISSTSGIIVLSTNYKITILDDNNRYVSYYLSPYNIHDYNYYTRYRPVVWEGEKSNIGTILAIPSDAANCEFTLGFNNFVNYSFYYGYEHEDAIVLNKNVAYNDMLTSLEFDIDDIDLSFKKKKYIETILIDNKKKIFKIIIRIISNLKKQKREALKRAVRRRKRRRKIKKIVIKSKKCLYSDQTDIKKLVKYECTQYSNFVRIGSNLNYANFKLFLVSINNINVGDKLCGRHGNKGTISKIIEIPESPYTSEDKLPNIITSPIGAASRMNVGQFIEGYIGNTCDIDNVRIKSPINLHSSDMYSSLYVKSVSNKINNRYVKLKSSQNAVSVFRDFKTGYKLKGFTHHVILYFFKLMHTSKSKFRYRCSSSKLVQYVHGESKEQKFGEMEVWSLEAHGASYNLKEMSLLKTNIKFVTEKIMYDYSNLLSKTFTDLIAELKAVLVSIKFNNKAYT</sequence>
<dbReference type="EC" id="2.7.7.6" evidence="2"/>
<keyword evidence="5" id="KW-0548">Nucleotidyltransferase</keyword>
<dbReference type="Gene3D" id="2.40.270.10">
    <property type="entry name" value="DNA-directed RNA polymerase, subunit 2, domain 6"/>
    <property type="match status" value="2"/>
</dbReference>
<dbReference type="Gene3D" id="3.90.1100.10">
    <property type="match status" value="1"/>
</dbReference>
<organism evidence="10 11">
    <name type="scientific">Babesia bovis</name>
    <dbReference type="NCBI Taxonomy" id="5865"/>
    <lineage>
        <taxon>Eukaryota</taxon>
        <taxon>Sar</taxon>
        <taxon>Alveolata</taxon>
        <taxon>Apicomplexa</taxon>
        <taxon>Aconoidasida</taxon>
        <taxon>Piroplasmida</taxon>
        <taxon>Babesiidae</taxon>
        <taxon>Babesia</taxon>
    </lineage>
</organism>
<gene>
    <name evidence="10" type="ORF">BBOV_V000130</name>
</gene>
<dbReference type="GO" id="GO:0003899">
    <property type="term" value="F:DNA-directed RNA polymerase activity"/>
    <property type="evidence" value="ECO:0007669"/>
    <property type="project" value="UniProtKB-EC"/>
</dbReference>
<keyword evidence="11" id="KW-1185">Reference proteome</keyword>
<dbReference type="EMBL" id="AAXT01000007">
    <property type="protein sequence ID" value="EDO05068.1"/>
    <property type="molecule type" value="Genomic_DNA"/>
</dbReference>
<dbReference type="Gene3D" id="2.40.50.100">
    <property type="match status" value="1"/>
</dbReference>
<reference evidence="11" key="2">
    <citation type="journal article" date="2020" name="Data Brief">
        <title>Transcriptome dataset of Babesia bovis life stages within vertebrate and invertebrate hosts.</title>
        <authorList>
            <person name="Ueti M.W."/>
            <person name="Johnson W.C."/>
            <person name="Kappmeyer L.S."/>
            <person name="Herndon D.R."/>
            <person name="Mousel M.R."/>
            <person name="Reif K.E."/>
            <person name="Taus N.S."/>
            <person name="Ifeonu O.O."/>
            <person name="Silva J.C."/>
            <person name="Suarez C.E."/>
            <person name="Brayton K.A."/>
        </authorList>
    </citation>
    <scope>NUCLEOTIDE SEQUENCE [LARGE SCALE GENOMIC DNA]</scope>
</reference>
<dbReference type="VEuPathDB" id="PiroplasmaDB:BBOV_V000130"/>
<evidence type="ECO:0000256" key="3">
    <source>
        <dbReference type="ARBA" id="ARBA00022478"/>
    </source>
</evidence>
<dbReference type="GO" id="GO:0006351">
    <property type="term" value="P:DNA-templated transcription"/>
    <property type="evidence" value="ECO:0007669"/>
    <property type="project" value="InterPro"/>
</dbReference>
<name>A7AXE5_BABBO</name>
<evidence type="ECO:0000259" key="9">
    <source>
        <dbReference type="Pfam" id="PF04560"/>
    </source>
</evidence>
<reference evidence="11" key="3">
    <citation type="journal article" date="2021" name="Int. J. Parasitol.">
        <title>Comparative analysis of gene expression between Babesia bovis blood stages and kinetes allowed by improved genome annotation.</title>
        <authorList>
            <person name="Ueti M.W."/>
            <person name="Johnson W.C."/>
            <person name="Kappmeyer L.S."/>
            <person name="Herndon D.R."/>
            <person name="Mousel M.R."/>
            <person name="Reif K.E."/>
            <person name="Taus N.S."/>
            <person name="Ifeonu O.O."/>
            <person name="Silva J.C."/>
            <person name="Suarez C.E."/>
            <person name="Brayton K.A."/>
        </authorList>
    </citation>
    <scope>NUCLEOTIDE SEQUENCE [LARGE SCALE GENOMIC DNA]</scope>
</reference>
<evidence type="ECO:0000256" key="1">
    <source>
        <dbReference type="ARBA" id="ARBA00006835"/>
    </source>
</evidence>
<dbReference type="Proteomes" id="UP000002173">
    <property type="component" value="Unassembled WGS sequence"/>
</dbReference>
<evidence type="ECO:0000256" key="5">
    <source>
        <dbReference type="ARBA" id="ARBA00022695"/>
    </source>
</evidence>